<feature type="region of interest" description="Disordered" evidence="1">
    <location>
        <begin position="277"/>
        <end position="300"/>
    </location>
</feature>
<comment type="caution">
    <text evidence="2">The sequence shown here is derived from an EMBL/GenBank/DDBJ whole genome shotgun (WGS) entry which is preliminary data.</text>
</comment>
<protein>
    <submittedName>
        <fullName evidence="2">Uncharacterized protein</fullName>
    </submittedName>
</protein>
<proteinExistence type="predicted"/>
<gene>
    <name evidence="2" type="ORF">D6D10_04833</name>
</gene>
<evidence type="ECO:0000256" key="1">
    <source>
        <dbReference type="SAM" id="MobiDB-lite"/>
    </source>
</evidence>
<feature type="region of interest" description="Disordered" evidence="1">
    <location>
        <begin position="59"/>
        <end position="108"/>
    </location>
</feature>
<evidence type="ECO:0000313" key="3">
    <source>
        <dbReference type="Proteomes" id="UP000308953"/>
    </source>
</evidence>
<evidence type="ECO:0000313" key="2">
    <source>
        <dbReference type="EMBL" id="THX38745.1"/>
    </source>
</evidence>
<dbReference type="Proteomes" id="UP000308953">
    <property type="component" value="Unassembled WGS sequence"/>
</dbReference>
<organism evidence="2 3">
    <name type="scientific">Aureobasidium pullulans</name>
    <name type="common">Black yeast</name>
    <name type="synonym">Pullularia pullulans</name>
    <dbReference type="NCBI Taxonomy" id="5580"/>
    <lineage>
        <taxon>Eukaryota</taxon>
        <taxon>Fungi</taxon>
        <taxon>Dikarya</taxon>
        <taxon>Ascomycota</taxon>
        <taxon>Pezizomycotina</taxon>
        <taxon>Dothideomycetes</taxon>
        <taxon>Dothideomycetidae</taxon>
        <taxon>Dothideales</taxon>
        <taxon>Saccotheciaceae</taxon>
        <taxon>Aureobasidium</taxon>
    </lineage>
</organism>
<dbReference type="AlphaFoldDB" id="A0A4S9EV41"/>
<reference evidence="2 3" key="1">
    <citation type="submission" date="2018-10" db="EMBL/GenBank/DDBJ databases">
        <title>Fifty Aureobasidium pullulans genomes reveal a recombining polyextremotolerant generalist.</title>
        <authorList>
            <person name="Gostincar C."/>
            <person name="Turk M."/>
            <person name="Zajc J."/>
            <person name="Gunde-Cimerman N."/>
        </authorList>
    </citation>
    <scope>NUCLEOTIDE SEQUENCE [LARGE SCALE GENOMIC DNA]</scope>
    <source>
        <strain evidence="2 3">EXF-9785</strain>
    </source>
</reference>
<sequence>MRARYDISYRPQLDAELTNGAFSIAHQLSLSNISFSRANNDTMDYARMSDRRLLEVIVETPGPDDSGQSDSNDGPLSCSDSDNDEGNGQEEELNENDTGSSPPKEGPGWFTRKLDYQLYQRGFLSILRNAARAVLVDIMRNYARNCHIAYKRYAGIYFKAGRHFMLSYTNKNTLWHAQQAVVLYEDVFLHGNSGRRVNSVVPTNGQRTTRHRLLALALRRSIEMHQIVLDTVGRMLERFESRQDLHTPRFAALSLQREEYSQAIATLVIRYEGHMEAGPQVTDDDPNPESQKASEDEIFKDGRLPEYKQEVVEREEEYERLWKLAVEEAERLVGPDGLPALEGPPDNMDPEEVMASFCKTVIAGYPEDIANC</sequence>
<name>A0A4S9EV41_AURPU</name>
<accession>A0A4S9EV41</accession>
<feature type="compositionally biased region" description="Acidic residues" evidence="1">
    <location>
        <begin position="81"/>
        <end position="95"/>
    </location>
</feature>
<dbReference type="EMBL" id="QZAV01000091">
    <property type="protein sequence ID" value="THX38745.1"/>
    <property type="molecule type" value="Genomic_DNA"/>
</dbReference>